<feature type="region of interest" description="Disordered" evidence="2">
    <location>
        <begin position="603"/>
        <end position="635"/>
    </location>
</feature>
<evidence type="ECO:0000256" key="2">
    <source>
        <dbReference type="SAM" id="MobiDB-lite"/>
    </source>
</evidence>
<feature type="compositionally biased region" description="Low complexity" evidence="2">
    <location>
        <begin position="72"/>
        <end position="101"/>
    </location>
</feature>
<dbReference type="SUPFAM" id="SSF57701">
    <property type="entry name" value="Zn2/Cys6 DNA-binding domain"/>
    <property type="match status" value="1"/>
</dbReference>
<comment type="caution">
    <text evidence="4">The sequence shown here is derived from an EMBL/GenBank/DDBJ whole genome shotgun (WGS) entry which is preliminary data.</text>
</comment>
<evidence type="ECO:0000313" key="4">
    <source>
        <dbReference type="EMBL" id="KAK4141651.1"/>
    </source>
</evidence>
<dbReference type="AlphaFoldDB" id="A0AAN6ZLG8"/>
<proteinExistence type="predicted"/>
<dbReference type="GO" id="GO:0008270">
    <property type="term" value="F:zinc ion binding"/>
    <property type="evidence" value="ECO:0007669"/>
    <property type="project" value="InterPro"/>
</dbReference>
<reference evidence="4" key="1">
    <citation type="journal article" date="2023" name="Mol. Phylogenet. Evol.">
        <title>Genome-scale phylogeny and comparative genomics of the fungal order Sordariales.</title>
        <authorList>
            <person name="Hensen N."/>
            <person name="Bonometti L."/>
            <person name="Westerberg I."/>
            <person name="Brannstrom I.O."/>
            <person name="Guillou S."/>
            <person name="Cros-Aarteil S."/>
            <person name="Calhoun S."/>
            <person name="Haridas S."/>
            <person name="Kuo A."/>
            <person name="Mondo S."/>
            <person name="Pangilinan J."/>
            <person name="Riley R."/>
            <person name="LaButti K."/>
            <person name="Andreopoulos B."/>
            <person name="Lipzen A."/>
            <person name="Chen C."/>
            <person name="Yan M."/>
            <person name="Daum C."/>
            <person name="Ng V."/>
            <person name="Clum A."/>
            <person name="Steindorff A."/>
            <person name="Ohm R.A."/>
            <person name="Martin F."/>
            <person name="Silar P."/>
            <person name="Natvig D.O."/>
            <person name="Lalanne C."/>
            <person name="Gautier V."/>
            <person name="Ament-Velasquez S.L."/>
            <person name="Kruys A."/>
            <person name="Hutchinson M.I."/>
            <person name="Powell A.J."/>
            <person name="Barry K."/>
            <person name="Miller A.N."/>
            <person name="Grigoriev I.V."/>
            <person name="Debuchy R."/>
            <person name="Gladieux P."/>
            <person name="Hiltunen Thoren M."/>
            <person name="Johannesson H."/>
        </authorList>
    </citation>
    <scope>NUCLEOTIDE SEQUENCE</scope>
    <source>
        <strain evidence="4">CBS 141.50</strain>
    </source>
</reference>
<dbReference type="InterPro" id="IPR036864">
    <property type="entry name" value="Zn2-C6_fun-type_DNA-bd_sf"/>
</dbReference>
<evidence type="ECO:0000259" key="3">
    <source>
        <dbReference type="PROSITE" id="PS50048"/>
    </source>
</evidence>
<dbReference type="Gene3D" id="4.10.240.10">
    <property type="entry name" value="Zn(2)-C6 fungal-type DNA-binding domain"/>
    <property type="match status" value="1"/>
</dbReference>
<dbReference type="EMBL" id="MU853608">
    <property type="protein sequence ID" value="KAK4141651.1"/>
    <property type="molecule type" value="Genomic_DNA"/>
</dbReference>
<feature type="region of interest" description="Disordered" evidence="2">
    <location>
        <begin position="687"/>
        <end position="714"/>
    </location>
</feature>
<feature type="region of interest" description="Disordered" evidence="2">
    <location>
        <begin position="504"/>
        <end position="534"/>
    </location>
</feature>
<feature type="compositionally biased region" description="Low complexity" evidence="2">
    <location>
        <begin position="508"/>
        <end position="518"/>
    </location>
</feature>
<feature type="compositionally biased region" description="Gly residues" evidence="2">
    <location>
        <begin position="699"/>
        <end position="710"/>
    </location>
</feature>
<name>A0AAN6ZLG8_9PEZI</name>
<dbReference type="GO" id="GO:0000981">
    <property type="term" value="F:DNA-binding transcription factor activity, RNA polymerase II-specific"/>
    <property type="evidence" value="ECO:0007669"/>
    <property type="project" value="InterPro"/>
</dbReference>
<evidence type="ECO:0000313" key="5">
    <source>
        <dbReference type="Proteomes" id="UP001302676"/>
    </source>
</evidence>
<dbReference type="PROSITE" id="PS00463">
    <property type="entry name" value="ZN2_CY6_FUNGAL_1"/>
    <property type="match status" value="1"/>
</dbReference>
<gene>
    <name evidence="4" type="ORF">C8A04DRAFT_30762</name>
</gene>
<dbReference type="InterPro" id="IPR053178">
    <property type="entry name" value="Osmoadaptation_assoc"/>
</dbReference>
<accession>A0AAN6ZLG8</accession>
<reference evidence="4" key="2">
    <citation type="submission" date="2023-05" db="EMBL/GenBank/DDBJ databases">
        <authorList>
            <consortium name="Lawrence Berkeley National Laboratory"/>
            <person name="Steindorff A."/>
            <person name="Hensen N."/>
            <person name="Bonometti L."/>
            <person name="Westerberg I."/>
            <person name="Brannstrom I.O."/>
            <person name="Guillou S."/>
            <person name="Cros-Aarteil S."/>
            <person name="Calhoun S."/>
            <person name="Haridas S."/>
            <person name="Kuo A."/>
            <person name="Mondo S."/>
            <person name="Pangilinan J."/>
            <person name="Riley R."/>
            <person name="Labutti K."/>
            <person name="Andreopoulos B."/>
            <person name="Lipzen A."/>
            <person name="Chen C."/>
            <person name="Yanf M."/>
            <person name="Daum C."/>
            <person name="Ng V."/>
            <person name="Clum A."/>
            <person name="Ohm R."/>
            <person name="Martin F."/>
            <person name="Silar P."/>
            <person name="Natvig D."/>
            <person name="Lalanne C."/>
            <person name="Gautier V."/>
            <person name="Ament-Velasquez S.L."/>
            <person name="Kruys A."/>
            <person name="Hutchinson M.I."/>
            <person name="Powell A.J."/>
            <person name="Barry K."/>
            <person name="Miller A.N."/>
            <person name="Grigoriev I.V."/>
            <person name="Debuchy R."/>
            <person name="Gladieux P."/>
            <person name="Thoren M.H."/>
            <person name="Johannesson H."/>
        </authorList>
    </citation>
    <scope>NUCLEOTIDE SEQUENCE</scope>
    <source>
        <strain evidence="4">CBS 141.50</strain>
    </source>
</reference>
<evidence type="ECO:0000256" key="1">
    <source>
        <dbReference type="ARBA" id="ARBA00023242"/>
    </source>
</evidence>
<keyword evidence="5" id="KW-1185">Reference proteome</keyword>
<dbReference type="PANTHER" id="PTHR38111:SF9">
    <property type="entry name" value="ZN(2)-C6 FUNGAL-TYPE DOMAIN-CONTAINING PROTEIN"/>
    <property type="match status" value="1"/>
</dbReference>
<feature type="compositionally biased region" description="Low complexity" evidence="2">
    <location>
        <begin position="603"/>
        <end position="619"/>
    </location>
</feature>
<dbReference type="SMART" id="SM00066">
    <property type="entry name" value="GAL4"/>
    <property type="match status" value="1"/>
</dbReference>
<protein>
    <recommendedName>
        <fullName evidence="3">Zn(2)-C6 fungal-type domain-containing protein</fullName>
    </recommendedName>
</protein>
<dbReference type="Proteomes" id="UP001302676">
    <property type="component" value="Unassembled WGS sequence"/>
</dbReference>
<organism evidence="4 5">
    <name type="scientific">Dichotomopilus funicola</name>
    <dbReference type="NCBI Taxonomy" id="1934379"/>
    <lineage>
        <taxon>Eukaryota</taxon>
        <taxon>Fungi</taxon>
        <taxon>Dikarya</taxon>
        <taxon>Ascomycota</taxon>
        <taxon>Pezizomycotina</taxon>
        <taxon>Sordariomycetes</taxon>
        <taxon>Sordariomycetidae</taxon>
        <taxon>Sordariales</taxon>
        <taxon>Chaetomiaceae</taxon>
        <taxon>Dichotomopilus</taxon>
    </lineage>
</organism>
<feature type="domain" description="Zn(2)-C6 fungal-type" evidence="3">
    <location>
        <begin position="10"/>
        <end position="38"/>
    </location>
</feature>
<dbReference type="RefSeq" id="XP_062635022.1">
    <property type="nucleotide sequence ID" value="XM_062781511.1"/>
</dbReference>
<feature type="region of interest" description="Disordered" evidence="2">
    <location>
        <begin position="56"/>
        <end position="101"/>
    </location>
</feature>
<sequence length="756" mass="81664">MVGVPGKYKGCETCRLKRVKCDNKRPFCQKCLDNNRPCAGYEREAVFIIGTLEDQGRCSSHPPRIVKPKSKASSSGTTGATATTTSRAASRAGSRAGSRRVSPAGLAAADAALYAAAVTPDASTSAGSTSVFLATPTPAARATGFETTTTAGATAGLDYAADGYTSGGTVDPFEAWAAFGCEEKWQSEMGLNTKTDPTMSPSAVVQGVPRPAWEDTVDVSWQGVGYQLGMAGCRTELEKVGRRGGSSSMDFDGSGTTNRVTLSLPEYRAPDVRPAMDGADFRLGHNNSTVFSNQPHWKDTPTHDAVRRLGPGHFRSFPAHHFFARVYRPNVIMTAILNRTPTFLFENHWLVTPYEHHPKAPLDRLLDQVVLLPALLTRADHLFAQESTLSRRLLAQDLLWNCLDFELGLSRWYESMQQQQDEGGENSTGGRKPGSTGSGLPYRSAHMTVAILYYWSSVVVFYPTIWRLYFAAAVDPVTVYTPETATTPGLSVPGDLPRSFPYLHQHHQQQQQKQQQLQPPTSHPPDAHDLPVPVPPCLDSVDPMRFALPRVREAANHICRTLDYLLVNRPLATAVTTVAQPAAEFHPQGDFAWGSEWNFPSLSSSSSSSSSSPSLSSSPIEPMAGPSATITTAEIPPRSSDLSDLLWHPLFVATRFYSELEGVPVRMDMNANILASPTTPTTATGITSDTIPGHSHSHSGGGSGGSGKGKGPVTHEGRLELMWCEDLRGRMLECGGERAKAVMGRRWVGVDLGLLG</sequence>
<dbReference type="InterPro" id="IPR001138">
    <property type="entry name" value="Zn2Cys6_DnaBD"/>
</dbReference>
<dbReference type="GeneID" id="87818124"/>
<keyword evidence="1" id="KW-0539">Nucleus</keyword>
<feature type="region of interest" description="Disordered" evidence="2">
    <location>
        <begin position="418"/>
        <end position="439"/>
    </location>
</feature>
<dbReference type="Pfam" id="PF00172">
    <property type="entry name" value="Zn_clus"/>
    <property type="match status" value="1"/>
</dbReference>
<dbReference type="CDD" id="cd00067">
    <property type="entry name" value="GAL4"/>
    <property type="match status" value="1"/>
</dbReference>
<dbReference type="PROSITE" id="PS50048">
    <property type="entry name" value="ZN2_CY6_FUNGAL_2"/>
    <property type="match status" value="1"/>
</dbReference>
<dbReference type="PANTHER" id="PTHR38111">
    <property type="entry name" value="ZN(2)-C6 FUNGAL-TYPE DOMAIN-CONTAINING PROTEIN-RELATED"/>
    <property type="match status" value="1"/>
</dbReference>